<evidence type="ECO:0000256" key="4">
    <source>
        <dbReference type="ARBA" id="ARBA00022840"/>
    </source>
</evidence>
<dbReference type="InterPro" id="IPR011527">
    <property type="entry name" value="ABC1_TM_dom"/>
</dbReference>
<dbReference type="PROSITE" id="PS50929">
    <property type="entry name" value="ABC_TM1F"/>
    <property type="match status" value="1"/>
</dbReference>
<evidence type="ECO:0000256" key="1">
    <source>
        <dbReference type="ARBA" id="ARBA00004651"/>
    </source>
</evidence>
<evidence type="ECO:0000313" key="11">
    <source>
        <dbReference type="Proteomes" id="UP001054846"/>
    </source>
</evidence>
<dbReference type="Gene3D" id="3.40.50.300">
    <property type="entry name" value="P-loop containing nucleotide triphosphate hydrolases"/>
    <property type="match status" value="1"/>
</dbReference>
<feature type="domain" description="ABC transporter" evidence="8">
    <location>
        <begin position="348"/>
        <end position="581"/>
    </location>
</feature>
<keyword evidence="3" id="KW-0547">Nucleotide-binding</keyword>
<evidence type="ECO:0000256" key="7">
    <source>
        <dbReference type="SAM" id="Phobius"/>
    </source>
</evidence>
<dbReference type="CDD" id="cd07346">
    <property type="entry name" value="ABC_6TM_exporters"/>
    <property type="match status" value="1"/>
</dbReference>
<feature type="transmembrane region" description="Helical" evidence="7">
    <location>
        <begin position="160"/>
        <end position="177"/>
    </location>
</feature>
<organism evidence="10 11">
    <name type="scientific">Gloeobacter morelensis MG652769</name>
    <dbReference type="NCBI Taxonomy" id="2781736"/>
    <lineage>
        <taxon>Bacteria</taxon>
        <taxon>Bacillati</taxon>
        <taxon>Cyanobacteriota</taxon>
        <taxon>Cyanophyceae</taxon>
        <taxon>Gloeobacterales</taxon>
        <taxon>Gloeobacteraceae</taxon>
        <taxon>Gloeobacter</taxon>
        <taxon>Gloeobacter morelensis</taxon>
    </lineage>
</organism>
<evidence type="ECO:0000259" key="8">
    <source>
        <dbReference type="PROSITE" id="PS50893"/>
    </source>
</evidence>
<dbReference type="InterPro" id="IPR003593">
    <property type="entry name" value="AAA+_ATPase"/>
</dbReference>
<dbReference type="Proteomes" id="UP001054846">
    <property type="component" value="Chromosome"/>
</dbReference>
<dbReference type="SMART" id="SM00382">
    <property type="entry name" value="AAA"/>
    <property type="match status" value="1"/>
</dbReference>
<feature type="transmembrane region" description="Helical" evidence="7">
    <location>
        <begin position="20"/>
        <end position="43"/>
    </location>
</feature>
<dbReference type="Gene3D" id="1.20.1560.10">
    <property type="entry name" value="ABC transporter type 1, transmembrane domain"/>
    <property type="match status" value="1"/>
</dbReference>
<proteinExistence type="predicted"/>
<accession>A0ABY3PLN5</accession>
<dbReference type="PANTHER" id="PTHR24221:SF423">
    <property type="entry name" value="ABC TRANSPORTER"/>
    <property type="match status" value="1"/>
</dbReference>
<evidence type="ECO:0000259" key="9">
    <source>
        <dbReference type="PROSITE" id="PS50929"/>
    </source>
</evidence>
<dbReference type="SUPFAM" id="SSF52540">
    <property type="entry name" value="P-loop containing nucleoside triphosphate hydrolases"/>
    <property type="match status" value="1"/>
</dbReference>
<evidence type="ECO:0000256" key="6">
    <source>
        <dbReference type="ARBA" id="ARBA00023136"/>
    </source>
</evidence>
<gene>
    <name evidence="10" type="ORF">ISF26_23215</name>
</gene>
<reference evidence="10 11" key="1">
    <citation type="journal article" date="2021" name="Genome Biol. Evol.">
        <title>Complete Genome Sequencing of a Novel Gloeobacter Species from a Waterfall Cave in Mexico.</title>
        <authorList>
            <person name="Saw J.H."/>
            <person name="Cardona T."/>
            <person name="Montejano G."/>
        </authorList>
    </citation>
    <scope>NUCLEOTIDE SEQUENCE [LARGE SCALE GENOMIC DNA]</scope>
    <source>
        <strain evidence="10">MG652769</strain>
    </source>
</reference>
<keyword evidence="11" id="KW-1185">Reference proteome</keyword>
<dbReference type="Pfam" id="PF00005">
    <property type="entry name" value="ABC_tran"/>
    <property type="match status" value="1"/>
</dbReference>
<keyword evidence="6 7" id="KW-0472">Membrane</keyword>
<dbReference type="PANTHER" id="PTHR24221">
    <property type="entry name" value="ATP-BINDING CASSETTE SUB-FAMILY B"/>
    <property type="match status" value="1"/>
</dbReference>
<keyword evidence="5 7" id="KW-1133">Transmembrane helix</keyword>
<evidence type="ECO:0000256" key="5">
    <source>
        <dbReference type="ARBA" id="ARBA00022989"/>
    </source>
</evidence>
<sequence length="583" mass="63374">MSTWGFFGYILRYRPGLFVLNALVWGAFHLLPLAAGLVIQAFFDTLAQGRSAATSVWTPVALLVVLAALRMGAFWGGWYIWATLSYTVAALLRGNVLAWLVQGPGSRVLPGSSGEAISRLRDDVQEVIDYLESWVDLWGEVLFAVLALAVMLSINPVITGAVLLPLVGFLVLVNMLGERLRRYRAERLAATGKVTEFVGEIFTAVQAVKLAGAEERVVGRFGAINDQRHQASLRDNLFSQLLDSLGETVLNVGIGCILLLAASSLRTGSFSVGDFALFVSYLIRLTDKMYSFGHTIAAHKKVGVSFARLSEMLAGTDARALVSPNPVYLGAVLPTVVPADPCGAFASLEVRDLTYRYPDSDRGIAGIAFAVPRGSFTVITGRIGAGKTTLLRVLLGLLPREGGEIYWNGAQVSDPASFLIPPRCAYTPQVPRLFSETLQDNLLQGFAAEEQSRLARSIHTAVLEQDVEKLERRLETVVGPRGVKLSGGQVQRSAAARMFVRDAQVLVFDDLSSALDVETEGRLWQRLFAKSDLTCLVVSHRRAALRRADQIVLIDEGRLIAQGDLATLLAGCPQMRELWESDG</sequence>
<dbReference type="Pfam" id="PF00664">
    <property type="entry name" value="ABC_membrane"/>
    <property type="match status" value="1"/>
</dbReference>
<comment type="subcellular location">
    <subcellularLocation>
        <location evidence="1">Cell membrane</location>
        <topology evidence="1">Multi-pass membrane protein</topology>
    </subcellularLocation>
</comment>
<feature type="domain" description="ABC transmembrane type-1" evidence="9">
    <location>
        <begin position="30"/>
        <end position="301"/>
    </location>
</feature>
<protein>
    <submittedName>
        <fullName evidence="10">ABC transporter ATP-binding protein</fullName>
    </submittedName>
</protein>
<dbReference type="EMBL" id="CP063845">
    <property type="protein sequence ID" value="UFP94606.1"/>
    <property type="molecule type" value="Genomic_DNA"/>
</dbReference>
<dbReference type="PROSITE" id="PS50893">
    <property type="entry name" value="ABC_TRANSPORTER_2"/>
    <property type="match status" value="1"/>
</dbReference>
<dbReference type="InterPro" id="IPR003439">
    <property type="entry name" value="ABC_transporter-like_ATP-bd"/>
</dbReference>
<name>A0ABY3PLN5_9CYAN</name>
<dbReference type="InterPro" id="IPR039421">
    <property type="entry name" value="Type_1_exporter"/>
</dbReference>
<dbReference type="InterPro" id="IPR027417">
    <property type="entry name" value="P-loop_NTPase"/>
</dbReference>
<feature type="transmembrane region" description="Helical" evidence="7">
    <location>
        <begin position="55"/>
        <end position="73"/>
    </location>
</feature>
<keyword evidence="2 7" id="KW-0812">Transmembrane</keyword>
<dbReference type="GO" id="GO:0005524">
    <property type="term" value="F:ATP binding"/>
    <property type="evidence" value="ECO:0007669"/>
    <property type="project" value="UniProtKB-KW"/>
</dbReference>
<dbReference type="RefSeq" id="WP_230841654.1">
    <property type="nucleotide sequence ID" value="NZ_CP063845.1"/>
</dbReference>
<dbReference type="SUPFAM" id="SSF90123">
    <property type="entry name" value="ABC transporter transmembrane region"/>
    <property type="match status" value="1"/>
</dbReference>
<evidence type="ECO:0000256" key="2">
    <source>
        <dbReference type="ARBA" id="ARBA00022692"/>
    </source>
</evidence>
<keyword evidence="4 10" id="KW-0067">ATP-binding</keyword>
<dbReference type="InterPro" id="IPR036640">
    <property type="entry name" value="ABC1_TM_sf"/>
</dbReference>
<evidence type="ECO:0000256" key="3">
    <source>
        <dbReference type="ARBA" id="ARBA00022741"/>
    </source>
</evidence>
<evidence type="ECO:0000313" key="10">
    <source>
        <dbReference type="EMBL" id="UFP94606.1"/>
    </source>
</evidence>